<dbReference type="Pfam" id="PF00300">
    <property type="entry name" value="His_Phos_1"/>
    <property type="match status" value="1"/>
</dbReference>
<dbReference type="InterPro" id="IPR013078">
    <property type="entry name" value="His_Pase_superF_clade-1"/>
</dbReference>
<dbReference type="InterPro" id="IPR029033">
    <property type="entry name" value="His_PPase_superfam"/>
</dbReference>
<dbReference type="Pfam" id="PF00534">
    <property type="entry name" value="Glycos_transf_1"/>
    <property type="match status" value="1"/>
</dbReference>
<keyword evidence="1" id="KW-0808">Transferase</keyword>
<dbReference type="Gene3D" id="3.40.50.2000">
    <property type="entry name" value="Glycogen Phosphorylase B"/>
    <property type="match status" value="1"/>
</dbReference>
<feature type="domain" description="Glycosyl transferase family 1" evidence="2">
    <location>
        <begin position="4"/>
        <end position="88"/>
    </location>
</feature>
<dbReference type="CDD" id="cd07067">
    <property type="entry name" value="HP_PGM_like"/>
    <property type="match status" value="1"/>
</dbReference>
<keyword evidence="1" id="KW-0328">Glycosyltransferase</keyword>
<evidence type="ECO:0000313" key="4">
    <source>
        <dbReference type="Proteomes" id="UP001057375"/>
    </source>
</evidence>
<gene>
    <name evidence="3" type="ORF">ADUPG1_001260</name>
</gene>
<evidence type="ECO:0000259" key="2">
    <source>
        <dbReference type="Pfam" id="PF00534"/>
    </source>
</evidence>
<dbReference type="SUPFAM" id="SSF53254">
    <property type="entry name" value="Phosphoglycerate mutase-like"/>
    <property type="match status" value="1"/>
</dbReference>
<dbReference type="InterPro" id="IPR001296">
    <property type="entry name" value="Glyco_trans_1"/>
</dbReference>
<evidence type="ECO:0000256" key="1">
    <source>
        <dbReference type="ARBA" id="ARBA00022676"/>
    </source>
</evidence>
<dbReference type="PANTHER" id="PTHR45947:SF3">
    <property type="entry name" value="SULFOQUINOVOSYL TRANSFERASE SQD2"/>
    <property type="match status" value="1"/>
</dbReference>
<keyword evidence="4" id="KW-1185">Reference proteome</keyword>
<dbReference type="Gene3D" id="3.40.50.1240">
    <property type="entry name" value="Phosphoglycerate mutase-like"/>
    <property type="match status" value="1"/>
</dbReference>
<dbReference type="InterPro" id="IPR050194">
    <property type="entry name" value="Glycosyltransferase_grp1"/>
</dbReference>
<dbReference type="PANTHER" id="PTHR45947">
    <property type="entry name" value="SULFOQUINOVOSYL TRANSFERASE SQD2"/>
    <property type="match status" value="1"/>
</dbReference>
<feature type="non-terminal residue" evidence="3">
    <location>
        <position position="1"/>
    </location>
</feature>
<organism evidence="3 4">
    <name type="scientific">Aduncisulcus paluster</name>
    <dbReference type="NCBI Taxonomy" id="2918883"/>
    <lineage>
        <taxon>Eukaryota</taxon>
        <taxon>Metamonada</taxon>
        <taxon>Carpediemonas-like organisms</taxon>
        <taxon>Aduncisulcus</taxon>
    </lineage>
</organism>
<dbReference type="Proteomes" id="UP001057375">
    <property type="component" value="Unassembled WGS sequence"/>
</dbReference>
<sequence length="150" mass="16693">RPRLEKLAAQEAGDRIIFLGQVKRDQLYKYYSAADIFAYPGINEALGMVYLEAQCTGLPVVAYSTRGPKEAVVHGQTGLLSPEKTSQPLKIAFIRHSVTEWNEEGRIQGHFNSPLTEHGRELAAGWRKNLEPHTFDAVLTSDLGRTIETA</sequence>
<protein>
    <submittedName>
        <fullName evidence="3">Histidine phosphatase superfamily, clade-1 like protein</fullName>
    </submittedName>
</protein>
<dbReference type="EMBL" id="BQXS01000952">
    <property type="protein sequence ID" value="GKT29733.1"/>
    <property type="molecule type" value="Genomic_DNA"/>
</dbReference>
<proteinExistence type="predicted"/>
<dbReference type="SUPFAM" id="SSF53756">
    <property type="entry name" value="UDP-Glycosyltransferase/glycogen phosphorylase"/>
    <property type="match status" value="1"/>
</dbReference>
<accession>A0ABQ5KB13</accession>
<evidence type="ECO:0000313" key="3">
    <source>
        <dbReference type="EMBL" id="GKT29733.1"/>
    </source>
</evidence>
<comment type="caution">
    <text evidence="3">The sequence shown here is derived from an EMBL/GenBank/DDBJ whole genome shotgun (WGS) entry which is preliminary data.</text>
</comment>
<reference evidence="3" key="1">
    <citation type="submission" date="2022-03" db="EMBL/GenBank/DDBJ databases">
        <title>Draft genome sequence of Aduncisulcus paluster, a free-living microaerophilic Fornicata.</title>
        <authorList>
            <person name="Yuyama I."/>
            <person name="Kume K."/>
            <person name="Tamura T."/>
            <person name="Inagaki Y."/>
            <person name="Hashimoto T."/>
        </authorList>
    </citation>
    <scope>NUCLEOTIDE SEQUENCE</scope>
    <source>
        <strain evidence="3">NY0171</strain>
    </source>
</reference>
<feature type="non-terminal residue" evidence="3">
    <location>
        <position position="150"/>
    </location>
</feature>
<name>A0ABQ5KB13_9EUKA</name>